<dbReference type="AlphaFoldDB" id="S2E317"/>
<dbReference type="EMBL" id="AHJG01000197">
    <property type="protein sequence ID" value="EPA05213.1"/>
    <property type="molecule type" value="Genomic_DNA"/>
</dbReference>
<evidence type="ECO:0000313" key="2">
    <source>
        <dbReference type="Proteomes" id="UP000014065"/>
    </source>
</evidence>
<dbReference type="SUPFAM" id="SSF53448">
    <property type="entry name" value="Nucleotide-diphospho-sugar transferases"/>
    <property type="match status" value="1"/>
</dbReference>
<dbReference type="EC" id="2.7.7.-" evidence="1"/>
<keyword evidence="1" id="KW-0808">Transferase</keyword>
<evidence type="ECO:0000313" key="1">
    <source>
        <dbReference type="EMBL" id="EPA05213.1"/>
    </source>
</evidence>
<keyword evidence="1" id="KW-0548">Nucleotidyltransferase</keyword>
<dbReference type="GO" id="GO:0005829">
    <property type="term" value="C:cytosol"/>
    <property type="evidence" value="ECO:0007669"/>
    <property type="project" value="TreeGrafter"/>
</dbReference>
<dbReference type="Proteomes" id="UP000014065">
    <property type="component" value="Unassembled WGS sequence"/>
</dbReference>
<dbReference type="PANTHER" id="PTHR42866:SF1">
    <property type="entry name" value="SPORE COAT POLYSACCHARIDE BIOSYNTHESIS PROTEIN SPSF"/>
    <property type="match status" value="1"/>
</dbReference>
<organism evidence="1 2">
    <name type="scientific">Candidatus Nitrosarchaeum limnium BG20</name>
    <dbReference type="NCBI Taxonomy" id="859192"/>
    <lineage>
        <taxon>Archaea</taxon>
        <taxon>Nitrososphaerota</taxon>
        <taxon>Nitrososphaeria</taxon>
        <taxon>Nitrosopumilales</taxon>
        <taxon>Nitrosopumilaceae</taxon>
        <taxon>Nitrosarchaeum</taxon>
    </lineage>
</organism>
<dbReference type="GO" id="GO:0016779">
    <property type="term" value="F:nucleotidyltransferase activity"/>
    <property type="evidence" value="ECO:0007669"/>
    <property type="project" value="UniProtKB-KW"/>
</dbReference>
<comment type="caution">
    <text evidence="1">The sequence shown here is derived from an EMBL/GenBank/DDBJ whole genome shotgun (WGS) entry which is preliminary data.</text>
</comment>
<dbReference type="Gene3D" id="3.90.550.10">
    <property type="entry name" value="Spore Coat Polysaccharide Biosynthesis Protein SpsA, Chain A"/>
    <property type="match status" value="1"/>
</dbReference>
<dbReference type="CDD" id="cd02518">
    <property type="entry name" value="GT2_SpsF"/>
    <property type="match status" value="1"/>
</dbReference>
<dbReference type="InterPro" id="IPR003329">
    <property type="entry name" value="Cytidylyl_trans"/>
</dbReference>
<dbReference type="InterPro" id="IPR029044">
    <property type="entry name" value="Nucleotide-diphossugar_trans"/>
</dbReference>
<sequence>MKMIGCIIQARMGSTRLPGKVMEKIDSTNVVLNYVINQVKFSKKIKKIVVATTDLIEDDVICRNLSSQKIEFFRGSSEDVLDRYYQCAKKFSIDNIVRVTADNPLIDPNIIDLVIDEYENNKCDYVSNTLHRTYPYGTEVEVFSFKSLENAWKNAKKPSEREHVTPFIYNPQNEFILINKENQEDLSYLRYTIDRIEDLKLVREIIKNIPTRPILIQDIIELYKKRTEIFEINKNVKHDGYLSSLKKDEKY</sequence>
<protein>
    <submittedName>
        <fullName evidence="1">Cytidylyltransferase</fullName>
        <ecNumber evidence="1">2.7.7.-</ecNumber>
    </submittedName>
</protein>
<proteinExistence type="predicted"/>
<accession>S2E317</accession>
<dbReference type="PANTHER" id="PTHR42866">
    <property type="entry name" value="3-DEOXY-MANNO-OCTULOSONATE CYTIDYLYLTRANSFERASE"/>
    <property type="match status" value="1"/>
</dbReference>
<dbReference type="Pfam" id="PF02348">
    <property type="entry name" value="CTP_transf_3"/>
    <property type="match status" value="1"/>
</dbReference>
<name>S2E317_9ARCH</name>
<reference evidence="1 2" key="1">
    <citation type="journal article" date="2012" name="J. Bacteriol.">
        <title>Genome Sequence of "Candidatus Nitrosoarchaeum limnia" BG20, a Low-Salinity Ammonia-Oxidizing Archaeon from the San Francisco Bay Estuary.</title>
        <authorList>
            <person name="Mosier A.C."/>
            <person name="Allen E.E."/>
            <person name="Kim M."/>
            <person name="Ferriera S."/>
            <person name="Francis C.A."/>
        </authorList>
    </citation>
    <scope>NUCLEOTIDE SEQUENCE [LARGE SCALE GENOMIC DNA]</scope>
    <source>
        <strain evidence="1 2">BG20</strain>
    </source>
</reference>
<keyword evidence="2" id="KW-1185">Reference proteome</keyword>
<gene>
    <name evidence="1" type="ORF">BG20_I0209</name>
</gene>